<proteinExistence type="predicted"/>
<dbReference type="Gene3D" id="3.40.50.300">
    <property type="entry name" value="P-loop containing nucleotide triphosphate hydrolases"/>
    <property type="match status" value="2"/>
</dbReference>
<feature type="region of interest" description="Disordered" evidence="1">
    <location>
        <begin position="577"/>
        <end position="622"/>
    </location>
</feature>
<dbReference type="CDD" id="cd18039">
    <property type="entry name" value="DEXXQc_UPF1"/>
    <property type="match status" value="1"/>
</dbReference>
<dbReference type="InterPro" id="IPR041679">
    <property type="entry name" value="DNA2/NAM7-like_C"/>
</dbReference>
<evidence type="ECO:0000259" key="2">
    <source>
        <dbReference type="Pfam" id="PF13086"/>
    </source>
</evidence>
<feature type="compositionally biased region" description="Acidic residues" evidence="1">
    <location>
        <begin position="549"/>
        <end position="559"/>
    </location>
</feature>
<feature type="non-terminal residue" evidence="4">
    <location>
        <position position="1"/>
    </location>
</feature>
<protein>
    <recommendedName>
        <fullName evidence="6">P-loop containing nucleoside triphosphate hydrolase protein</fullName>
    </recommendedName>
</protein>
<name>A0ABQ6MP43_9STRA</name>
<feature type="domain" description="DNA2/NAM7 helicase helicase" evidence="2">
    <location>
        <begin position="14"/>
        <end position="112"/>
    </location>
</feature>
<dbReference type="InterPro" id="IPR045055">
    <property type="entry name" value="DNA2/NAM7-like"/>
</dbReference>
<dbReference type="Pfam" id="PF13086">
    <property type="entry name" value="AAA_11"/>
    <property type="match status" value="2"/>
</dbReference>
<feature type="compositionally biased region" description="Basic and acidic residues" evidence="1">
    <location>
        <begin position="487"/>
        <end position="500"/>
    </location>
</feature>
<keyword evidence="5" id="KW-1185">Reference proteome</keyword>
<dbReference type="PANTHER" id="PTHR10887">
    <property type="entry name" value="DNA2/NAM7 HELICASE FAMILY"/>
    <property type="match status" value="1"/>
</dbReference>
<dbReference type="InterPro" id="IPR041677">
    <property type="entry name" value="DNA2/NAM7_AAA_11"/>
</dbReference>
<evidence type="ECO:0000256" key="1">
    <source>
        <dbReference type="SAM" id="MobiDB-lite"/>
    </source>
</evidence>
<dbReference type="InterPro" id="IPR047187">
    <property type="entry name" value="SF1_C_Upf1"/>
</dbReference>
<reference evidence="4 5" key="1">
    <citation type="journal article" date="2023" name="Commun. Biol.">
        <title>Genome analysis of Parmales, the sister group of diatoms, reveals the evolutionary specialization of diatoms from phago-mixotrophs to photoautotrophs.</title>
        <authorList>
            <person name="Ban H."/>
            <person name="Sato S."/>
            <person name="Yoshikawa S."/>
            <person name="Yamada K."/>
            <person name="Nakamura Y."/>
            <person name="Ichinomiya M."/>
            <person name="Sato N."/>
            <person name="Blanc-Mathieu R."/>
            <person name="Endo H."/>
            <person name="Kuwata A."/>
            <person name="Ogata H."/>
        </authorList>
    </citation>
    <scope>NUCLEOTIDE SEQUENCE [LARGE SCALE GENOMIC DNA]</scope>
</reference>
<sequence length="622" mass="68150">VKLPKNLDAPGLPNLNESQKEVLEAVLQRPFSLIQGPPGTGKTVTSATLVYHLSRQNLGQILVCAPSNIAVDALALKISQTGLKVVRMASKTREQTESICDHLCLHTILPQMAGKEFLKLQALKDELGELNGRDGQRYRSLKRKHEMEILQAADIICCTAVMAGDSRLTGLQFRQVLMDEATQAIEAEALIPATLGCKQLILVGDHLQLPPVVMCKAAAKLGLTQSLFERLVLTGCRPLRLQIQYRMHPALAEFPSNMFYEGSLGNGVSADEREPDSENSFPWPASKSKPFMFYNCSAGIEEISASGTSYLNRTEAAFVEKVATHLLKMNVKGDEIGVITPYDGQRVYVSDYIKRSGPLGAALYEPIEVASVDAFQGREKDYIIISCVRSSESSGIGFLADPRRLNVAITRARLGLIVIGNARVLSKNLLWSAMILHFRENENLVEGALNNLTQSFMLIPKPKKKKKDDEMYYNTALARGGWAGRWDEVGKRPGQGDRRTRGGRGNSSRNKAGMDSRYDARYSNLGKLPEGEPTNGDEMNFAPLPDFEGAGDYDFADDQSEGYGTQAYYASTQGSQFSQDSSAYMGGGGGDAEEQANTQGFSQESGYSDYYYSGGSQFSQDT</sequence>
<dbReference type="PANTHER" id="PTHR10887:SF364">
    <property type="entry name" value="REGULATOR OF NONSENSE TRANSCRIPTS 1"/>
    <property type="match status" value="1"/>
</dbReference>
<evidence type="ECO:0000259" key="3">
    <source>
        <dbReference type="Pfam" id="PF13087"/>
    </source>
</evidence>
<gene>
    <name evidence="4" type="ORF">TeGR_g5779</name>
</gene>
<feature type="compositionally biased region" description="Low complexity" evidence="1">
    <location>
        <begin position="602"/>
        <end position="622"/>
    </location>
</feature>
<accession>A0ABQ6MP43</accession>
<evidence type="ECO:0000313" key="5">
    <source>
        <dbReference type="Proteomes" id="UP001165060"/>
    </source>
</evidence>
<dbReference type="InterPro" id="IPR027417">
    <property type="entry name" value="P-loop_NTPase"/>
</dbReference>
<dbReference type="Proteomes" id="UP001165060">
    <property type="component" value="Unassembled WGS sequence"/>
</dbReference>
<organism evidence="4 5">
    <name type="scientific">Tetraparma gracilis</name>
    <dbReference type="NCBI Taxonomy" id="2962635"/>
    <lineage>
        <taxon>Eukaryota</taxon>
        <taxon>Sar</taxon>
        <taxon>Stramenopiles</taxon>
        <taxon>Ochrophyta</taxon>
        <taxon>Bolidophyceae</taxon>
        <taxon>Parmales</taxon>
        <taxon>Triparmaceae</taxon>
        <taxon>Tetraparma</taxon>
    </lineage>
</organism>
<dbReference type="Pfam" id="PF13087">
    <property type="entry name" value="AAA_12"/>
    <property type="match status" value="1"/>
</dbReference>
<dbReference type="CDD" id="cd18808">
    <property type="entry name" value="SF1_C_Upf1"/>
    <property type="match status" value="1"/>
</dbReference>
<evidence type="ECO:0000313" key="4">
    <source>
        <dbReference type="EMBL" id="GMI30124.1"/>
    </source>
</evidence>
<feature type="region of interest" description="Disordered" evidence="1">
    <location>
        <begin position="487"/>
        <end position="559"/>
    </location>
</feature>
<dbReference type="Gene3D" id="6.10.140.1240">
    <property type="match status" value="1"/>
</dbReference>
<dbReference type="SUPFAM" id="SSF52540">
    <property type="entry name" value="P-loop containing nucleoside triphosphate hydrolases"/>
    <property type="match status" value="1"/>
</dbReference>
<evidence type="ECO:0008006" key="6">
    <source>
        <dbReference type="Google" id="ProtNLM"/>
    </source>
</evidence>
<comment type="caution">
    <text evidence="4">The sequence shown here is derived from an EMBL/GenBank/DDBJ whole genome shotgun (WGS) entry which is preliminary data.</text>
</comment>
<feature type="domain" description="DNA2/NAM7 helicase-like C-terminal" evidence="3">
    <location>
        <begin position="223"/>
        <end position="422"/>
    </location>
</feature>
<dbReference type="EMBL" id="BRYB01001636">
    <property type="protein sequence ID" value="GMI30124.1"/>
    <property type="molecule type" value="Genomic_DNA"/>
</dbReference>
<feature type="domain" description="DNA2/NAM7 helicase helicase" evidence="2">
    <location>
        <begin position="119"/>
        <end position="214"/>
    </location>
</feature>